<feature type="domain" description="S1 motif" evidence="8">
    <location>
        <begin position="464"/>
        <end position="534"/>
    </location>
</feature>
<keyword evidence="4 7" id="KW-0689">Ribosomal protein</keyword>
<feature type="domain" description="S1 motif" evidence="8">
    <location>
        <begin position="203"/>
        <end position="271"/>
    </location>
</feature>
<keyword evidence="5 7" id="KW-0687">Ribonucleoprotein</keyword>
<keyword evidence="3 7" id="KW-0694">RNA-binding</keyword>
<evidence type="ECO:0000256" key="3">
    <source>
        <dbReference type="ARBA" id="ARBA00022884"/>
    </source>
</evidence>
<dbReference type="InterPro" id="IPR000110">
    <property type="entry name" value="Ribosomal_bS1"/>
</dbReference>
<dbReference type="FunFam" id="2.40.50.140:FF:000018">
    <property type="entry name" value="30S ribosomal protein S1"/>
    <property type="match status" value="1"/>
</dbReference>
<dbReference type="InterPro" id="IPR050437">
    <property type="entry name" value="Ribos_protein_bS1-like"/>
</dbReference>
<feature type="domain" description="S1 motif" evidence="8">
    <location>
        <begin position="116"/>
        <end position="182"/>
    </location>
</feature>
<dbReference type="RefSeq" id="WP_072602337.1">
    <property type="nucleotide sequence ID" value="NZ_CP018171.1"/>
</dbReference>
<dbReference type="PIRSF" id="PIRSF002111">
    <property type="entry name" value="RpsA"/>
    <property type="match status" value="1"/>
</dbReference>
<gene>
    <name evidence="9" type="ORF">BSQ44_05690</name>
</gene>
<dbReference type="GO" id="GO:0022627">
    <property type="term" value="C:cytosolic small ribosomal subunit"/>
    <property type="evidence" value="ECO:0007669"/>
    <property type="project" value="TreeGrafter"/>
</dbReference>
<evidence type="ECO:0000256" key="7">
    <source>
        <dbReference type="PIRNR" id="PIRNR002111"/>
    </source>
</evidence>
<dbReference type="CDD" id="cd05687">
    <property type="entry name" value="S1_RPS1_repeat_ec1_hs1"/>
    <property type="match status" value="1"/>
</dbReference>
<name>A0A1L3SND0_9HYPH</name>
<evidence type="ECO:0000259" key="8">
    <source>
        <dbReference type="PROSITE" id="PS50126"/>
    </source>
</evidence>
<dbReference type="AlphaFoldDB" id="A0A1L3SND0"/>
<dbReference type="OrthoDB" id="9804077at2"/>
<dbReference type="NCBIfam" id="TIGR00717">
    <property type="entry name" value="rpsA"/>
    <property type="match status" value="1"/>
</dbReference>
<dbReference type="SMART" id="SM00316">
    <property type="entry name" value="S1"/>
    <property type="match status" value="6"/>
</dbReference>
<organism evidence="9 10">
    <name type="scientific">Aquibium oceanicum</name>
    <dbReference type="NCBI Taxonomy" id="1670800"/>
    <lineage>
        <taxon>Bacteria</taxon>
        <taxon>Pseudomonadati</taxon>
        <taxon>Pseudomonadota</taxon>
        <taxon>Alphaproteobacteria</taxon>
        <taxon>Hyphomicrobiales</taxon>
        <taxon>Phyllobacteriaceae</taxon>
        <taxon>Aquibium</taxon>
    </lineage>
</organism>
<feature type="domain" description="S1 motif" evidence="8">
    <location>
        <begin position="288"/>
        <end position="358"/>
    </location>
</feature>
<dbReference type="GO" id="GO:0003729">
    <property type="term" value="F:mRNA binding"/>
    <property type="evidence" value="ECO:0007669"/>
    <property type="project" value="TreeGrafter"/>
</dbReference>
<feature type="domain" description="S1 motif" evidence="8">
    <location>
        <begin position="375"/>
        <end position="445"/>
    </location>
</feature>
<evidence type="ECO:0000313" key="9">
    <source>
        <dbReference type="EMBL" id="APH70927.1"/>
    </source>
</evidence>
<dbReference type="SUPFAM" id="SSF50249">
    <property type="entry name" value="Nucleic acid-binding proteins"/>
    <property type="match status" value="6"/>
</dbReference>
<comment type="function">
    <text evidence="6 7">Binds mRNA; thus facilitating recognition of the initiation point. It is needed to translate mRNA with a short Shine-Dalgarno (SD) purine-rich sequence.</text>
</comment>
<dbReference type="STRING" id="1670800.BSQ44_05690"/>
<keyword evidence="2" id="KW-0677">Repeat</keyword>
<dbReference type="Gene3D" id="2.40.50.140">
    <property type="entry name" value="Nucleic acid-binding proteins"/>
    <property type="match status" value="6"/>
</dbReference>
<dbReference type="Proteomes" id="UP000182840">
    <property type="component" value="Chromosome"/>
</dbReference>
<dbReference type="InterPro" id="IPR012340">
    <property type="entry name" value="NA-bd_OB-fold"/>
</dbReference>
<dbReference type="Pfam" id="PF00575">
    <property type="entry name" value="S1"/>
    <property type="match status" value="6"/>
</dbReference>
<dbReference type="KEGG" id="meso:BSQ44_05690"/>
<proteinExistence type="inferred from homology"/>
<dbReference type="CDD" id="cd05691">
    <property type="entry name" value="S1_RPS1_repeat_ec6"/>
    <property type="match status" value="1"/>
</dbReference>
<evidence type="ECO:0000256" key="4">
    <source>
        <dbReference type="ARBA" id="ARBA00022980"/>
    </source>
</evidence>
<accession>A0A1L3SND0</accession>
<dbReference type="EMBL" id="CP018171">
    <property type="protein sequence ID" value="APH70927.1"/>
    <property type="molecule type" value="Genomic_DNA"/>
</dbReference>
<evidence type="ECO:0000256" key="2">
    <source>
        <dbReference type="ARBA" id="ARBA00022737"/>
    </source>
</evidence>
<keyword evidence="10" id="KW-1185">Reference proteome</keyword>
<dbReference type="PRINTS" id="PR00681">
    <property type="entry name" value="RIBOSOMALS1"/>
</dbReference>
<dbReference type="NCBIfam" id="NF004955">
    <property type="entry name" value="PRK06299.1-5"/>
    <property type="match status" value="1"/>
</dbReference>
<dbReference type="GO" id="GO:0006412">
    <property type="term" value="P:translation"/>
    <property type="evidence" value="ECO:0007669"/>
    <property type="project" value="InterPro"/>
</dbReference>
<dbReference type="FunFam" id="2.40.50.140:FF:000011">
    <property type="entry name" value="30S ribosomal protein S1"/>
    <property type="match status" value="1"/>
</dbReference>
<sequence>MSQATANSANPSLDDFMSMLDESFSESHSAEGSVVKGIITAIEKDMAIIDVGLKVEGRVPLKEFGAKAKDGQMKVGDEVEVYVERIENALGEAMLSREKARREESWVRLEEKFNKGERVEGIIFNQVKGGFTVDLDGAVAFLPRSQVDIRPIRDVSPLMHNPQPFEILKMDRRRGNIVVSRRTVLEESRAEQRSEIVQNLEEGQVVEGVVKNITDYGAFVDLGGIDGLLHVTDMAWRRVNHPTEILNIGQTVKVQIIRINQETHRISLGMKQLEADPWSDIGTKFPLGKKITGTVTNITDYGAFVELEPGIEGLIHVSEMSWTKKNVHPGKILSTTQQVDVVVLEVDPQKRRISLGLKQTLENPWEAFARSHPVGSPVEGEVKNKTEFGLFIGLEGDVDGMVHLSDLDWNRPGEQVIEEYNRGDMVKAQVLDVDIDKERISLGIKQLGRDAVGEAAGSGDLRKGAIVTAEVTAVKDGGLDVRLVDHDMDTFIRRADLSRDRDEQRPERFSVGQKVDARVTQFDKKTRRITVSIKALEIAEEKEAVAQFGSTDSGASLGDILGAALKKQGNS</sequence>
<evidence type="ECO:0000256" key="1">
    <source>
        <dbReference type="ARBA" id="ARBA00006767"/>
    </source>
</evidence>
<dbReference type="PROSITE" id="PS50126">
    <property type="entry name" value="S1"/>
    <property type="match status" value="6"/>
</dbReference>
<comment type="similarity">
    <text evidence="1 7">Belongs to the bacterial ribosomal protein bS1 family.</text>
</comment>
<feature type="domain" description="S1 motif" evidence="8">
    <location>
        <begin position="32"/>
        <end position="98"/>
    </location>
</feature>
<evidence type="ECO:0000256" key="6">
    <source>
        <dbReference type="ARBA" id="ARBA00025604"/>
    </source>
</evidence>
<dbReference type="InterPro" id="IPR003029">
    <property type="entry name" value="S1_domain"/>
</dbReference>
<evidence type="ECO:0000313" key="10">
    <source>
        <dbReference type="Proteomes" id="UP000182840"/>
    </source>
</evidence>
<dbReference type="CDD" id="cd04465">
    <property type="entry name" value="S1_RPS1_repeat_ec2_hs2"/>
    <property type="match status" value="1"/>
</dbReference>
<dbReference type="NCBIfam" id="NF004952">
    <property type="entry name" value="PRK06299.1-2"/>
    <property type="match status" value="1"/>
</dbReference>
<evidence type="ECO:0000256" key="5">
    <source>
        <dbReference type="ARBA" id="ARBA00023274"/>
    </source>
</evidence>
<protein>
    <recommendedName>
        <fullName evidence="7">30S ribosomal protein S1</fullName>
    </recommendedName>
</protein>
<dbReference type="InterPro" id="IPR035104">
    <property type="entry name" value="Ribosomal_protein_S1-like"/>
</dbReference>
<dbReference type="GO" id="GO:0003735">
    <property type="term" value="F:structural constituent of ribosome"/>
    <property type="evidence" value="ECO:0007669"/>
    <property type="project" value="InterPro"/>
</dbReference>
<dbReference type="CDD" id="cd05688">
    <property type="entry name" value="S1_RPS1_repeat_ec3"/>
    <property type="match status" value="1"/>
</dbReference>
<dbReference type="PANTHER" id="PTHR10724:SF7">
    <property type="entry name" value="SMALL RIBOSOMAL SUBUNIT PROTEIN BS1C"/>
    <property type="match status" value="1"/>
</dbReference>
<reference evidence="10" key="1">
    <citation type="submission" date="2016-11" db="EMBL/GenBank/DDBJ databases">
        <title>Mesorhizobium oceanicum sp. nov., isolated from deep seawater in South China Sea.</title>
        <authorList>
            <person name="Fu G.-Y."/>
        </authorList>
    </citation>
    <scope>NUCLEOTIDE SEQUENCE [LARGE SCALE GENOMIC DNA]</scope>
    <source>
        <strain evidence="10">B7</strain>
    </source>
</reference>
<dbReference type="PANTHER" id="PTHR10724">
    <property type="entry name" value="30S RIBOSOMAL PROTEIN S1"/>
    <property type="match status" value="1"/>
</dbReference>